<reference evidence="1" key="2">
    <citation type="submission" date="2018-09" db="EMBL/GenBank/DDBJ databases">
        <authorList>
            <consortium name="NCBI Pathogen Detection Project"/>
        </authorList>
    </citation>
    <scope>NUCLEOTIDE SEQUENCE</scope>
    <source>
        <strain evidence="1">2702-77</strain>
    </source>
</reference>
<dbReference type="AlphaFoldDB" id="A0A702BLE2"/>
<name>A0A702BLE2_SALBN</name>
<comment type="caution">
    <text evidence="1">The sequence shown here is derived from an EMBL/GenBank/DDBJ whole genome shotgun (WGS) entry which is preliminary data.</text>
</comment>
<reference evidence="1" key="1">
    <citation type="journal article" date="2018" name="Genome Biol.">
        <title>SKESA: strategic k-mer extension for scrupulous assemblies.</title>
        <authorList>
            <person name="Souvorov A."/>
            <person name="Agarwala R."/>
            <person name="Lipman D.J."/>
        </authorList>
    </citation>
    <scope>NUCLEOTIDE SEQUENCE</scope>
    <source>
        <strain evidence="1">2702-77</strain>
    </source>
</reference>
<gene>
    <name evidence="1" type="ORF">G0D16_06535</name>
</gene>
<evidence type="ECO:0000313" key="1">
    <source>
        <dbReference type="EMBL" id="HAC6693948.1"/>
    </source>
</evidence>
<sequence length="63" mass="7411">MVYRVYSSWIKEFNGDQVSMLNDKYSIVPIAPLKAVNNEKILKFKLLCKPLYTIEGFTIMFFN</sequence>
<accession>A0A702BLE2</accession>
<dbReference type="EMBL" id="DAAMHO010000006">
    <property type="protein sequence ID" value="HAC6693948.1"/>
    <property type="molecule type" value="Genomic_DNA"/>
</dbReference>
<proteinExistence type="predicted"/>
<organism evidence="1">
    <name type="scientific">Salmonella bongori serovar 44:r:-</name>
    <dbReference type="NCBI Taxonomy" id="1967585"/>
    <lineage>
        <taxon>Bacteria</taxon>
        <taxon>Pseudomonadati</taxon>
        <taxon>Pseudomonadota</taxon>
        <taxon>Gammaproteobacteria</taxon>
        <taxon>Enterobacterales</taxon>
        <taxon>Enterobacteriaceae</taxon>
        <taxon>Salmonella</taxon>
    </lineage>
</organism>
<protein>
    <submittedName>
        <fullName evidence="1">Uncharacterized protein</fullName>
    </submittedName>
</protein>